<organism evidence="2 3">
    <name type="scientific">Phycomyces blakesleeanus</name>
    <dbReference type="NCBI Taxonomy" id="4837"/>
    <lineage>
        <taxon>Eukaryota</taxon>
        <taxon>Fungi</taxon>
        <taxon>Fungi incertae sedis</taxon>
        <taxon>Mucoromycota</taxon>
        <taxon>Mucoromycotina</taxon>
        <taxon>Mucoromycetes</taxon>
        <taxon>Mucorales</taxon>
        <taxon>Phycomycetaceae</taxon>
        <taxon>Phycomyces</taxon>
    </lineage>
</organism>
<name>A0ABR3AMX8_PHYBL</name>
<gene>
    <name evidence="2" type="ORF">J3Q64DRAFT_1767940</name>
</gene>
<comment type="caution">
    <text evidence="2">The sequence shown here is derived from an EMBL/GenBank/DDBJ whole genome shotgun (WGS) entry which is preliminary data.</text>
</comment>
<evidence type="ECO:0008006" key="4">
    <source>
        <dbReference type="Google" id="ProtNLM"/>
    </source>
</evidence>
<dbReference type="EMBL" id="JBCLYO010000027">
    <property type="protein sequence ID" value="KAL0077492.1"/>
    <property type="molecule type" value="Genomic_DNA"/>
</dbReference>
<evidence type="ECO:0000313" key="2">
    <source>
        <dbReference type="EMBL" id="KAL0077492.1"/>
    </source>
</evidence>
<keyword evidence="3" id="KW-1185">Reference proteome</keyword>
<feature type="compositionally biased region" description="Low complexity" evidence="1">
    <location>
        <begin position="93"/>
        <end position="110"/>
    </location>
</feature>
<protein>
    <recommendedName>
        <fullName evidence="4">Homeodomain-like DNA binding domain-containing transcription factor</fullName>
    </recommendedName>
</protein>
<dbReference type="Proteomes" id="UP001448207">
    <property type="component" value="Unassembled WGS sequence"/>
</dbReference>
<sequence length="159" mass="17532">MSSTDGNPKSRVGCTPKTQFDCGGIIWLNRSGMKVPQISNLMKIPKSTVRDVIKRMEKTGTTELKPRTGRPKKIVEKYQSRPGLRIKKNIIGSSSSDTTSTTSSNTSKTNSKTDDEAVDISIIIKHLQKAGFRSYTPALIQAMMNSKGRIGCITRVQKK</sequence>
<dbReference type="Gene3D" id="1.10.10.10">
    <property type="entry name" value="Winged helix-like DNA-binding domain superfamily/Winged helix DNA-binding domain"/>
    <property type="match status" value="1"/>
</dbReference>
<dbReference type="Pfam" id="PF13551">
    <property type="entry name" value="HTH_29"/>
    <property type="match status" value="1"/>
</dbReference>
<feature type="region of interest" description="Disordered" evidence="1">
    <location>
        <begin position="85"/>
        <end position="112"/>
    </location>
</feature>
<proteinExistence type="predicted"/>
<dbReference type="InterPro" id="IPR009057">
    <property type="entry name" value="Homeodomain-like_sf"/>
</dbReference>
<dbReference type="InterPro" id="IPR036388">
    <property type="entry name" value="WH-like_DNA-bd_sf"/>
</dbReference>
<accession>A0ABR3AMX8</accession>
<evidence type="ECO:0000313" key="3">
    <source>
        <dbReference type="Proteomes" id="UP001448207"/>
    </source>
</evidence>
<reference evidence="2 3" key="1">
    <citation type="submission" date="2024-04" db="EMBL/GenBank/DDBJ databases">
        <title>Symmetric and asymmetric DNA N6-adenine methylation regulates different biological responses in Mucorales.</title>
        <authorList>
            <consortium name="Lawrence Berkeley National Laboratory"/>
            <person name="Lax C."/>
            <person name="Mondo S.J."/>
            <person name="Osorio-Concepcion M."/>
            <person name="Muszewska A."/>
            <person name="Corrochano-Luque M."/>
            <person name="Gutierrez G."/>
            <person name="Riley R."/>
            <person name="Lipzen A."/>
            <person name="Guo J."/>
            <person name="Hundley H."/>
            <person name="Amirebrahimi M."/>
            <person name="Ng V."/>
            <person name="Lorenzo-Gutierrez D."/>
            <person name="Binder U."/>
            <person name="Yang J."/>
            <person name="Song Y."/>
            <person name="Canovas D."/>
            <person name="Navarro E."/>
            <person name="Freitag M."/>
            <person name="Gabaldon T."/>
            <person name="Grigoriev I.V."/>
            <person name="Corrochano L.M."/>
            <person name="Nicolas F.E."/>
            <person name="Garre V."/>
        </authorList>
    </citation>
    <scope>NUCLEOTIDE SEQUENCE [LARGE SCALE GENOMIC DNA]</scope>
    <source>
        <strain evidence="2 3">L51</strain>
    </source>
</reference>
<evidence type="ECO:0000256" key="1">
    <source>
        <dbReference type="SAM" id="MobiDB-lite"/>
    </source>
</evidence>
<dbReference type="SUPFAM" id="SSF46689">
    <property type="entry name" value="Homeodomain-like"/>
    <property type="match status" value="1"/>
</dbReference>